<sequence>MIFRKILIYFFILVLFFDVMYPFQLSSAEGSKKNVLLIYDRRQFFGYVGDVVTSYRELFGHFNVKVFEESEEKYKKGQIENFDFIFVIGIKGDFCNSYLLDDLKKTKKIVCWIGKGIERLLENNENISLRYKGESDNLVKIFYSDKYFDIGLIDDFVIVDSLSKNSKVYSWLSDGNAKYPYIIRENNYWYVSKAISYSVLFYIFADVLYDLFNEYNIEKNRIFIRIEDVHPFRDTEKLRAIGEYLNSKNIPFMIAMIPAYKRYNSSYITSLSENPDFVKTIKYLQELGGSIILHGYTHQYFERNLTGEGFEFWDGINDKPLDLDIEKWIDKRIGLGIQESIKNGIYPLAFEAPHYAICQKGYKVLKNYFSTYCGHIQTSDQGFTTSTYPYTLHDTELFNKFLPENLGYVDPNNLLSINKIKNNLKEISVVRGFTAGVFFHPYLDIKYLKEIVEFIEDENIEFYDLKKEDNWVKWNNITIVSKNGEIKVDYSENTEQNSVKGAFTLGTKLLIVFVLIINIIFLIIFIRSKKRSNKNLLGD</sequence>
<keyword evidence="1" id="KW-1133">Transmembrane helix</keyword>
<dbReference type="Proteomes" id="UP000242497">
    <property type="component" value="Unassembled WGS sequence"/>
</dbReference>
<dbReference type="STRING" id="1123349.SAMN02744037_01305"/>
<proteinExistence type="predicted"/>
<evidence type="ECO:0000256" key="1">
    <source>
        <dbReference type="SAM" id="Phobius"/>
    </source>
</evidence>
<dbReference type="AlphaFoldDB" id="A0A1M6NMN1"/>
<evidence type="ECO:0000313" key="2">
    <source>
        <dbReference type="EMBL" id="SHJ96968.1"/>
    </source>
</evidence>
<protein>
    <submittedName>
        <fullName evidence="2">Uncharacterized protein YdaL</fullName>
    </submittedName>
</protein>
<keyword evidence="1" id="KW-0472">Membrane</keyword>
<dbReference type="OrthoDB" id="2339428at2"/>
<accession>A0A1M6NMN1</accession>
<dbReference type="CDD" id="cd10923">
    <property type="entry name" value="CE4_COG5298"/>
    <property type="match status" value="1"/>
</dbReference>
<keyword evidence="3" id="KW-1185">Reference proteome</keyword>
<dbReference type="Pfam" id="PF10096">
    <property type="entry name" value="DUF2334"/>
    <property type="match status" value="1"/>
</dbReference>
<dbReference type="EMBL" id="FRAE01000024">
    <property type="protein sequence ID" value="SHJ96968.1"/>
    <property type="molecule type" value="Genomic_DNA"/>
</dbReference>
<reference evidence="3" key="1">
    <citation type="submission" date="2016-11" db="EMBL/GenBank/DDBJ databases">
        <authorList>
            <person name="Varghese N."/>
            <person name="Submissions S."/>
        </authorList>
    </citation>
    <scope>NUCLEOTIDE SEQUENCE [LARGE SCALE GENOMIC DNA]</scope>
    <source>
        <strain evidence="3">DSM 15518</strain>
    </source>
</reference>
<organism evidence="2 3">
    <name type="scientific">Tepidibacter formicigenes DSM 15518</name>
    <dbReference type="NCBI Taxonomy" id="1123349"/>
    <lineage>
        <taxon>Bacteria</taxon>
        <taxon>Bacillati</taxon>
        <taxon>Bacillota</taxon>
        <taxon>Clostridia</taxon>
        <taxon>Peptostreptococcales</taxon>
        <taxon>Peptostreptococcaceae</taxon>
        <taxon>Tepidibacter</taxon>
    </lineage>
</organism>
<keyword evidence="1" id="KW-0812">Transmembrane</keyword>
<feature type="transmembrane region" description="Helical" evidence="1">
    <location>
        <begin position="505"/>
        <end position="526"/>
    </location>
</feature>
<dbReference type="InterPro" id="IPR018763">
    <property type="entry name" value="DUF2334"/>
</dbReference>
<dbReference type="RefSeq" id="WP_084605567.1">
    <property type="nucleotide sequence ID" value="NZ_FRAE01000024.1"/>
</dbReference>
<name>A0A1M6NMN1_9FIRM</name>
<gene>
    <name evidence="2" type="ORF">SAMN02744037_01305</name>
</gene>
<evidence type="ECO:0000313" key="3">
    <source>
        <dbReference type="Proteomes" id="UP000242497"/>
    </source>
</evidence>